<keyword evidence="3" id="KW-0584">Phenylalanine biosynthesis</keyword>
<gene>
    <name evidence="7" type="ORF">TRAPUB_6357</name>
</gene>
<organism evidence="7 8">
    <name type="scientific">Trametes pubescens</name>
    <name type="common">White-rot fungus</name>
    <dbReference type="NCBI Taxonomy" id="154538"/>
    <lineage>
        <taxon>Eukaryota</taxon>
        <taxon>Fungi</taxon>
        <taxon>Dikarya</taxon>
        <taxon>Basidiomycota</taxon>
        <taxon>Agaricomycotina</taxon>
        <taxon>Agaricomycetes</taxon>
        <taxon>Polyporales</taxon>
        <taxon>Polyporaceae</taxon>
        <taxon>Trametes</taxon>
    </lineage>
</organism>
<evidence type="ECO:0000256" key="3">
    <source>
        <dbReference type="ARBA" id="ARBA00023222"/>
    </source>
</evidence>
<evidence type="ECO:0000256" key="1">
    <source>
        <dbReference type="ARBA" id="ARBA00022605"/>
    </source>
</evidence>
<evidence type="ECO:0000256" key="2">
    <source>
        <dbReference type="ARBA" id="ARBA00023141"/>
    </source>
</evidence>
<name>A0A1M2V612_TRAPU</name>
<comment type="pathway">
    <text evidence="5">Amino-acid biosynthesis.</text>
</comment>
<dbReference type="GO" id="GO:0009094">
    <property type="term" value="P:L-phenylalanine biosynthetic process"/>
    <property type="evidence" value="ECO:0007669"/>
    <property type="project" value="UniProtKB-KW"/>
</dbReference>
<protein>
    <recommendedName>
        <fullName evidence="6">Prephenate dehydratase domain-containing protein</fullName>
    </recommendedName>
</protein>
<evidence type="ECO:0000259" key="6">
    <source>
        <dbReference type="PROSITE" id="PS51171"/>
    </source>
</evidence>
<sequence length="207" mass="22366">MSHEQALGQCSRFLTETLPGVPLVKVPSTSAAAQSVLYCGEDSEEPETAAICSAECADLFDGLEILHKDIQNEASNTTRFFILANSPDSPLPGGPREPRRQRALIRIGNPPHQQPADEAPVPNRLLHTITSTLMTTFGCAALRIDRRPSLTDVPFDDVYFVEVGDVTLPVLSAAASKCCEAEWLERVQAGVERIRAAGGEATILGLW</sequence>
<dbReference type="SUPFAM" id="SSF53850">
    <property type="entry name" value="Periplasmic binding protein-like II"/>
    <property type="match status" value="1"/>
</dbReference>
<reference evidence="7 8" key="1">
    <citation type="submission" date="2016-10" db="EMBL/GenBank/DDBJ databases">
        <title>Genome sequence of the basidiomycete white-rot fungus Trametes pubescens.</title>
        <authorList>
            <person name="Makela M.R."/>
            <person name="Granchi Z."/>
            <person name="Peng M."/>
            <person name="De Vries R.P."/>
            <person name="Grigoriev I."/>
            <person name="Riley R."/>
            <person name="Hilden K."/>
        </authorList>
    </citation>
    <scope>NUCLEOTIDE SEQUENCE [LARGE SCALE GENOMIC DNA]</scope>
    <source>
        <strain evidence="7 8">FBCC735</strain>
    </source>
</reference>
<comment type="caution">
    <text evidence="7">The sequence shown here is derived from an EMBL/GenBank/DDBJ whole genome shotgun (WGS) entry which is preliminary data.</text>
</comment>
<proteinExistence type="predicted"/>
<evidence type="ECO:0000313" key="7">
    <source>
        <dbReference type="EMBL" id="OJT03014.1"/>
    </source>
</evidence>
<dbReference type="Pfam" id="PF00800">
    <property type="entry name" value="PDT"/>
    <property type="match status" value="1"/>
</dbReference>
<dbReference type="PANTHER" id="PTHR21022">
    <property type="entry name" value="PREPHENATE DEHYDRATASE P PROTEIN"/>
    <property type="match status" value="1"/>
</dbReference>
<dbReference type="GO" id="GO:0005737">
    <property type="term" value="C:cytoplasm"/>
    <property type="evidence" value="ECO:0007669"/>
    <property type="project" value="TreeGrafter"/>
</dbReference>
<keyword evidence="1" id="KW-0028">Amino-acid biosynthesis</keyword>
<dbReference type="OrthoDB" id="983542at2759"/>
<keyword evidence="2" id="KW-0057">Aromatic amino acid biosynthesis</keyword>
<dbReference type="Gene3D" id="3.40.190.10">
    <property type="entry name" value="Periplasmic binding protein-like II"/>
    <property type="match status" value="1"/>
</dbReference>
<dbReference type="STRING" id="154538.A0A1M2V612"/>
<dbReference type="InterPro" id="IPR001086">
    <property type="entry name" value="Preph_deHydtase"/>
</dbReference>
<feature type="domain" description="Prephenate dehydratase" evidence="6">
    <location>
        <begin position="1"/>
        <end position="85"/>
    </location>
</feature>
<evidence type="ECO:0000313" key="8">
    <source>
        <dbReference type="Proteomes" id="UP000184267"/>
    </source>
</evidence>
<keyword evidence="8" id="KW-1185">Reference proteome</keyword>
<keyword evidence="4" id="KW-0456">Lyase</keyword>
<evidence type="ECO:0000256" key="4">
    <source>
        <dbReference type="ARBA" id="ARBA00023239"/>
    </source>
</evidence>
<dbReference type="AlphaFoldDB" id="A0A1M2V612"/>
<dbReference type="PANTHER" id="PTHR21022:SF19">
    <property type="entry name" value="PREPHENATE DEHYDRATASE-RELATED"/>
    <property type="match status" value="1"/>
</dbReference>
<dbReference type="EMBL" id="MNAD01001636">
    <property type="protein sequence ID" value="OJT03014.1"/>
    <property type="molecule type" value="Genomic_DNA"/>
</dbReference>
<dbReference type="PROSITE" id="PS51171">
    <property type="entry name" value="PREPHENATE_DEHYDR_3"/>
    <property type="match status" value="1"/>
</dbReference>
<accession>A0A1M2V612</accession>
<dbReference type="Proteomes" id="UP000184267">
    <property type="component" value="Unassembled WGS sequence"/>
</dbReference>
<dbReference type="GO" id="GO:0004664">
    <property type="term" value="F:prephenate dehydratase activity"/>
    <property type="evidence" value="ECO:0007669"/>
    <property type="project" value="InterPro"/>
</dbReference>
<evidence type="ECO:0000256" key="5">
    <source>
        <dbReference type="ARBA" id="ARBA00029440"/>
    </source>
</evidence>
<dbReference type="OMA" id="LRIMRID"/>